<dbReference type="InterPro" id="IPR039207">
    <property type="entry name" value="MMTAG2-like"/>
</dbReference>
<feature type="domain" description="Multiple myeloma tumor-associated protein 2-like N-terminal" evidence="2">
    <location>
        <begin position="8"/>
        <end position="83"/>
    </location>
</feature>
<evidence type="ECO:0000313" key="5">
    <source>
        <dbReference type="RefSeq" id="XP_072858891.1"/>
    </source>
</evidence>
<evidence type="ECO:0000259" key="2">
    <source>
        <dbReference type="Pfam" id="PF10159"/>
    </source>
</evidence>
<feature type="compositionally biased region" description="Basic and acidic residues" evidence="1">
    <location>
        <begin position="249"/>
        <end position="262"/>
    </location>
</feature>
<accession>A0A6J0UR01</accession>
<sequence>MFGSSRGGVRGGQDQFNWEDVKTDKQRENYLGNSLMAPVGRWQKGKDLTWYAKGKKGDTPVSREEELAAIRRTEEEAMMAALGYKNVKKQPTGLSKEDLAEVCKRDSAERDEKSVDRVMGLGSSRSAGGRMMFSKEDKEAAKLGLSIFTHLRTASGPEILAPKRKPEEEEEEPRPESVSKKSKKKEKKKKKKKKHKKEKKTEKEKRQRKRGSPSSSSSSSDDRARKRQPAPLPSERHPSSSRQAGASLRDSHSSPARGEEKRLSRRQRNSSASPGGTKETAKLRGRERRSSKEGASRASPPRDKSQGARKPRRSRSPPARVARRRHDTDSDD</sequence>
<evidence type="ECO:0000313" key="3">
    <source>
        <dbReference type="Proteomes" id="UP001652642"/>
    </source>
</evidence>
<dbReference type="AlphaFoldDB" id="A0A6J0UR01"/>
<evidence type="ECO:0000256" key="1">
    <source>
        <dbReference type="SAM" id="MobiDB-lite"/>
    </source>
</evidence>
<keyword evidence="3" id="KW-1185">Reference proteome</keyword>
<reference evidence="4 5" key="1">
    <citation type="submission" date="2025-05" db="UniProtKB">
        <authorList>
            <consortium name="RefSeq"/>
        </authorList>
    </citation>
    <scope>IDENTIFICATION</scope>
</reference>
<dbReference type="OrthoDB" id="5390672at2759"/>
<feature type="region of interest" description="Disordered" evidence="1">
    <location>
        <begin position="105"/>
        <end position="132"/>
    </location>
</feature>
<dbReference type="KEGG" id="pvt:110085104"/>
<dbReference type="Pfam" id="PF10159">
    <property type="entry name" value="MMtag"/>
    <property type="match status" value="1"/>
</dbReference>
<organism evidence="3 4">
    <name type="scientific">Pogona vitticeps</name>
    <name type="common">central bearded dragon</name>
    <dbReference type="NCBI Taxonomy" id="103695"/>
    <lineage>
        <taxon>Eukaryota</taxon>
        <taxon>Metazoa</taxon>
        <taxon>Chordata</taxon>
        <taxon>Craniata</taxon>
        <taxon>Vertebrata</taxon>
        <taxon>Euteleostomi</taxon>
        <taxon>Lepidosauria</taxon>
        <taxon>Squamata</taxon>
        <taxon>Bifurcata</taxon>
        <taxon>Unidentata</taxon>
        <taxon>Episquamata</taxon>
        <taxon>Toxicofera</taxon>
        <taxon>Iguania</taxon>
        <taxon>Acrodonta</taxon>
        <taxon>Agamidae</taxon>
        <taxon>Amphibolurinae</taxon>
        <taxon>Pogona</taxon>
    </lineage>
</organism>
<feature type="compositionally biased region" description="Basic residues" evidence="1">
    <location>
        <begin position="180"/>
        <end position="198"/>
    </location>
</feature>
<protein>
    <submittedName>
        <fullName evidence="4 5">Multiple myeloma tumor-associated protein 2</fullName>
    </submittedName>
</protein>
<proteinExistence type="predicted"/>
<feature type="compositionally biased region" description="Basic and acidic residues" evidence="1">
    <location>
        <begin position="105"/>
        <end position="116"/>
    </location>
</feature>
<feature type="compositionally biased region" description="Basic and acidic residues" evidence="1">
    <location>
        <begin position="279"/>
        <end position="306"/>
    </location>
</feature>
<evidence type="ECO:0000313" key="4">
    <source>
        <dbReference type="RefSeq" id="XP_020660594.2"/>
    </source>
</evidence>
<dbReference type="PANTHER" id="PTHR14580">
    <property type="entry name" value="MULTIPLE MYELOMA TUMOR-ASSOCIATED PROTEIN 2 FAMILY MEMBER"/>
    <property type="match status" value="1"/>
</dbReference>
<feature type="compositionally biased region" description="Gly residues" evidence="1">
    <location>
        <begin position="1"/>
        <end position="11"/>
    </location>
</feature>
<name>A0A6J0UR01_9SAUR</name>
<dbReference type="InterPro" id="IPR019315">
    <property type="entry name" value="MMTA2_N"/>
</dbReference>
<dbReference type="Proteomes" id="UP001652642">
    <property type="component" value="Chromosome 6"/>
</dbReference>
<feature type="region of interest" description="Disordered" evidence="1">
    <location>
        <begin position="148"/>
        <end position="332"/>
    </location>
</feature>
<feature type="compositionally biased region" description="Basic residues" evidence="1">
    <location>
        <begin position="307"/>
        <end position="325"/>
    </location>
</feature>
<dbReference type="RefSeq" id="XP_020660594.2">
    <property type="nucleotide sequence ID" value="XM_020804935.2"/>
</dbReference>
<evidence type="ECO:0000313" key="6">
    <source>
        <dbReference type="RefSeq" id="XP_072858892.1"/>
    </source>
</evidence>
<gene>
    <name evidence="4 5 6" type="primary">C6H1orf35</name>
</gene>
<feature type="region of interest" description="Disordered" evidence="1">
    <location>
        <begin position="1"/>
        <end position="21"/>
    </location>
</feature>
<dbReference type="RefSeq" id="XP_072858891.1">
    <property type="nucleotide sequence ID" value="XM_073002790.1"/>
</dbReference>
<dbReference type="GeneID" id="110085104"/>
<dbReference type="RefSeq" id="XP_072858892.1">
    <property type="nucleotide sequence ID" value="XM_073002791.1"/>
</dbReference>
<dbReference type="CTD" id="100355345"/>
<dbReference type="PANTHER" id="PTHR14580:SF0">
    <property type="entry name" value="MULTIPLE MYELOMA TUMOR-ASSOCIATED PROTEIN 2"/>
    <property type="match status" value="1"/>
</dbReference>